<keyword evidence="1" id="KW-0812">Transmembrane</keyword>
<keyword evidence="1" id="KW-0472">Membrane</keyword>
<comment type="caution">
    <text evidence="2">The sequence shown here is derived from an EMBL/GenBank/DDBJ whole genome shotgun (WGS) entry which is preliminary data.</text>
</comment>
<keyword evidence="3" id="KW-1185">Reference proteome</keyword>
<evidence type="ECO:0000313" key="3">
    <source>
        <dbReference type="Proteomes" id="UP001314635"/>
    </source>
</evidence>
<reference evidence="3" key="1">
    <citation type="journal article" date="2021" name="ISME J.">
        <title>Evolutionary origin and ecological implication of a unique nif island in free-living Bradyrhizobium lineages.</title>
        <authorList>
            <person name="Tao J."/>
        </authorList>
    </citation>
    <scope>NUCLEOTIDE SEQUENCE [LARGE SCALE GENOMIC DNA]</scope>
    <source>
        <strain evidence="3">SZCCT0094</strain>
    </source>
</reference>
<evidence type="ECO:0000256" key="1">
    <source>
        <dbReference type="SAM" id="Phobius"/>
    </source>
</evidence>
<proteinExistence type="predicted"/>
<protein>
    <submittedName>
        <fullName evidence="2">Uncharacterized protein</fullName>
    </submittedName>
</protein>
<organism evidence="2 3">
    <name type="scientific">Bradyrhizobium denitrificans</name>
    <dbReference type="NCBI Taxonomy" id="2734912"/>
    <lineage>
        <taxon>Bacteria</taxon>
        <taxon>Pseudomonadati</taxon>
        <taxon>Pseudomonadota</taxon>
        <taxon>Alphaproteobacteria</taxon>
        <taxon>Hyphomicrobiales</taxon>
        <taxon>Nitrobacteraceae</taxon>
        <taxon>Bradyrhizobium</taxon>
    </lineage>
</organism>
<gene>
    <name evidence="2" type="ORF">JQ619_18090</name>
</gene>
<dbReference type="EMBL" id="JAFCLK010000016">
    <property type="protein sequence ID" value="MBR1137682.1"/>
    <property type="molecule type" value="Genomic_DNA"/>
</dbReference>
<dbReference type="Proteomes" id="UP001314635">
    <property type="component" value="Unassembled WGS sequence"/>
</dbReference>
<keyword evidence="1" id="KW-1133">Transmembrane helix</keyword>
<evidence type="ECO:0000313" key="2">
    <source>
        <dbReference type="EMBL" id="MBR1137682.1"/>
    </source>
</evidence>
<dbReference type="RefSeq" id="WP_172236986.1">
    <property type="nucleotide sequence ID" value="NZ_JABFDP010000013.1"/>
</dbReference>
<feature type="transmembrane region" description="Helical" evidence="1">
    <location>
        <begin position="36"/>
        <end position="58"/>
    </location>
</feature>
<sequence>MLTRVGARGFPDGAAARFLRAVVGRGDRGHDRSGDLLPVLPLVPVVAAMLMISGLGSFG</sequence>
<name>A0ABS5G8N4_9BRAD</name>
<accession>A0ABS5G8N4</accession>